<accession>A0ABR3B5Y2</accession>
<protein>
    <recommendedName>
        <fullName evidence="4">Protein kinase domain-containing protein</fullName>
    </recommendedName>
</protein>
<evidence type="ECO:0000313" key="2">
    <source>
        <dbReference type="EMBL" id="KAL0090574.1"/>
    </source>
</evidence>
<feature type="region of interest" description="Disordered" evidence="1">
    <location>
        <begin position="1"/>
        <end position="41"/>
    </location>
</feature>
<evidence type="ECO:0000313" key="3">
    <source>
        <dbReference type="Proteomes" id="UP001448207"/>
    </source>
</evidence>
<evidence type="ECO:0008006" key="4">
    <source>
        <dbReference type="Google" id="ProtNLM"/>
    </source>
</evidence>
<feature type="compositionally biased region" description="Polar residues" evidence="1">
    <location>
        <begin position="24"/>
        <end position="41"/>
    </location>
</feature>
<sequence length="351" mass="40248">MKDLSMSHPYNLRERRAVKEKASKTSPANASTPLDSPPSRLTVTLPVTKRRFSTVNSKPRKRISLSEPVEIYKPLHELALPMEMEQSPECHEFIIDTQGSPKLRKKLPESFWNDDDGSNEIRPTREGSPLTLLGWPETYEEDKYYASSQPSLSKCERGSPLLSDKPVRRSLMSELMMNAENESVEEELSDQERRKSFIQSFIEAEMEEDERAEDLTDLPPITAPPPRRPSGHYESTFSSNAAYDDDIDAFFSNSHAEDNGPEFVLSAAYKMSLLHNKPHRQDFITLQPHFLTAEYFKTHKPNDGQPAVEEEDERKVNPAPYYSYQFKFMGRLGSGEYADVWRAQDVTTQKF</sequence>
<name>A0ABR3B5Y2_PHYBL</name>
<gene>
    <name evidence="2" type="ORF">J3Q64DRAFT_1413982</name>
</gene>
<evidence type="ECO:0000256" key="1">
    <source>
        <dbReference type="SAM" id="MobiDB-lite"/>
    </source>
</evidence>
<proteinExistence type="predicted"/>
<dbReference type="EMBL" id="JBCLYO010000004">
    <property type="protein sequence ID" value="KAL0090574.1"/>
    <property type="molecule type" value="Genomic_DNA"/>
</dbReference>
<feature type="region of interest" description="Disordered" evidence="1">
    <location>
        <begin position="208"/>
        <end position="238"/>
    </location>
</feature>
<comment type="caution">
    <text evidence="2">The sequence shown here is derived from an EMBL/GenBank/DDBJ whole genome shotgun (WGS) entry which is preliminary data.</text>
</comment>
<keyword evidence="3" id="KW-1185">Reference proteome</keyword>
<reference evidence="2 3" key="1">
    <citation type="submission" date="2024-04" db="EMBL/GenBank/DDBJ databases">
        <title>Symmetric and asymmetric DNA N6-adenine methylation regulates different biological responses in Mucorales.</title>
        <authorList>
            <consortium name="Lawrence Berkeley National Laboratory"/>
            <person name="Lax C."/>
            <person name="Mondo S.J."/>
            <person name="Osorio-Concepcion M."/>
            <person name="Muszewska A."/>
            <person name="Corrochano-Luque M."/>
            <person name="Gutierrez G."/>
            <person name="Riley R."/>
            <person name="Lipzen A."/>
            <person name="Guo J."/>
            <person name="Hundley H."/>
            <person name="Amirebrahimi M."/>
            <person name="Ng V."/>
            <person name="Lorenzo-Gutierrez D."/>
            <person name="Binder U."/>
            <person name="Yang J."/>
            <person name="Song Y."/>
            <person name="Canovas D."/>
            <person name="Navarro E."/>
            <person name="Freitag M."/>
            <person name="Gabaldon T."/>
            <person name="Grigoriev I.V."/>
            <person name="Corrochano L.M."/>
            <person name="Nicolas F.E."/>
            <person name="Garre V."/>
        </authorList>
    </citation>
    <scope>NUCLEOTIDE SEQUENCE [LARGE SCALE GENOMIC DNA]</scope>
    <source>
        <strain evidence="2 3">L51</strain>
    </source>
</reference>
<feature type="compositionally biased region" description="Basic and acidic residues" evidence="1">
    <location>
        <begin position="1"/>
        <end position="23"/>
    </location>
</feature>
<organism evidence="2 3">
    <name type="scientific">Phycomyces blakesleeanus</name>
    <dbReference type="NCBI Taxonomy" id="4837"/>
    <lineage>
        <taxon>Eukaryota</taxon>
        <taxon>Fungi</taxon>
        <taxon>Fungi incertae sedis</taxon>
        <taxon>Mucoromycota</taxon>
        <taxon>Mucoromycotina</taxon>
        <taxon>Mucoromycetes</taxon>
        <taxon>Mucorales</taxon>
        <taxon>Phycomycetaceae</taxon>
        <taxon>Phycomyces</taxon>
    </lineage>
</organism>
<dbReference type="Proteomes" id="UP001448207">
    <property type="component" value="Unassembled WGS sequence"/>
</dbReference>